<dbReference type="Proteomes" id="UP000176705">
    <property type="component" value="Unassembled WGS sequence"/>
</dbReference>
<dbReference type="Gene3D" id="6.10.10.120">
    <property type="entry name" value="Antitoxin ParD1-like"/>
    <property type="match status" value="1"/>
</dbReference>
<evidence type="ECO:0008006" key="3">
    <source>
        <dbReference type="Google" id="ProtNLM"/>
    </source>
</evidence>
<evidence type="ECO:0000313" key="2">
    <source>
        <dbReference type="Proteomes" id="UP000176705"/>
    </source>
</evidence>
<organism evidence="1 2">
    <name type="scientific">Candidatus Sungbacteria bacterium RIFCSPLOWO2_01_FULL_59_16</name>
    <dbReference type="NCBI Taxonomy" id="1802280"/>
    <lineage>
        <taxon>Bacteria</taxon>
        <taxon>Candidatus Sungiibacteriota</taxon>
    </lineage>
</organism>
<comment type="caution">
    <text evidence="1">The sequence shown here is derived from an EMBL/GenBank/DDBJ whole genome shotgun (WGS) entry which is preliminary data.</text>
</comment>
<name>A0A1G2LED5_9BACT</name>
<gene>
    <name evidence="1" type="ORF">A3B37_01465</name>
</gene>
<dbReference type="EMBL" id="MHQS01000006">
    <property type="protein sequence ID" value="OHA09191.1"/>
    <property type="molecule type" value="Genomic_DNA"/>
</dbReference>
<reference evidence="1 2" key="1">
    <citation type="journal article" date="2016" name="Nat. Commun.">
        <title>Thousands of microbial genomes shed light on interconnected biogeochemical processes in an aquifer system.</title>
        <authorList>
            <person name="Anantharaman K."/>
            <person name="Brown C.T."/>
            <person name="Hug L.A."/>
            <person name="Sharon I."/>
            <person name="Castelle C.J."/>
            <person name="Probst A.J."/>
            <person name="Thomas B.C."/>
            <person name="Singh A."/>
            <person name="Wilkins M.J."/>
            <person name="Karaoz U."/>
            <person name="Brodie E.L."/>
            <person name="Williams K.H."/>
            <person name="Hubbard S.S."/>
            <person name="Banfield J.F."/>
        </authorList>
    </citation>
    <scope>NUCLEOTIDE SEQUENCE [LARGE SCALE GENOMIC DNA]</scope>
</reference>
<sequence length="71" mass="8340">MRNIINISLPPRMAQEVERAVKKGRYATTSEFFRHLLRLWNTHELAEGLGKSRKEFEAGKGKMLRSLRDLR</sequence>
<dbReference type="InterPro" id="IPR010985">
    <property type="entry name" value="Ribbon_hlx_hlx"/>
</dbReference>
<protein>
    <recommendedName>
        <fullName evidence="3">Ribbon-helix-helix protein CopG domain-containing protein</fullName>
    </recommendedName>
</protein>
<dbReference type="GO" id="GO:0006355">
    <property type="term" value="P:regulation of DNA-templated transcription"/>
    <property type="evidence" value="ECO:0007669"/>
    <property type="project" value="InterPro"/>
</dbReference>
<accession>A0A1G2LED5</accession>
<dbReference type="InterPro" id="IPR038296">
    <property type="entry name" value="ParD_sf"/>
</dbReference>
<dbReference type="SUPFAM" id="SSF47598">
    <property type="entry name" value="Ribbon-helix-helix"/>
    <property type="match status" value="1"/>
</dbReference>
<proteinExistence type="predicted"/>
<dbReference type="AlphaFoldDB" id="A0A1G2LED5"/>
<evidence type="ECO:0000313" key="1">
    <source>
        <dbReference type="EMBL" id="OHA09191.1"/>
    </source>
</evidence>
<dbReference type="CDD" id="cd22231">
    <property type="entry name" value="RHH_NikR_HicB-like"/>
    <property type="match status" value="1"/>
</dbReference>